<dbReference type="STRING" id="1537102.L0B218"/>
<dbReference type="VEuPathDB" id="PiroplasmaDB:BEWA_009520"/>
<dbReference type="GeneID" id="15805363"/>
<keyword evidence="2" id="KW-1185">Reference proteome</keyword>
<proteinExistence type="predicted"/>
<accession>L0B218</accession>
<dbReference type="eggNOG" id="KOG1552">
    <property type="taxonomic scope" value="Eukaryota"/>
</dbReference>
<dbReference type="EMBL" id="CP001670">
    <property type="protein sequence ID" value="AFZ81538.1"/>
    <property type="molecule type" value="Genomic_DNA"/>
</dbReference>
<protein>
    <submittedName>
        <fullName evidence="1">Uncharacterized protein</fullName>
    </submittedName>
</protein>
<reference evidence="1 2" key="1">
    <citation type="journal article" date="2012" name="BMC Genomics">
        <title>Comparative genomic analysis and phylogenetic position of Theileria equi.</title>
        <authorList>
            <person name="Kappmeyer L.S."/>
            <person name="Thiagarajan M."/>
            <person name="Herndon D.R."/>
            <person name="Ramsay J.D."/>
            <person name="Caler E."/>
            <person name="Djikeng A."/>
            <person name="Gillespie J.J."/>
            <person name="Lau A.O."/>
            <person name="Roalson E.H."/>
            <person name="Silva J.C."/>
            <person name="Silva M.G."/>
            <person name="Suarez C.E."/>
            <person name="Ueti M.W."/>
            <person name="Nene V.M."/>
            <person name="Mealey R.H."/>
            <person name="Knowles D.P."/>
            <person name="Brayton K.A."/>
        </authorList>
    </citation>
    <scope>NUCLEOTIDE SEQUENCE [LARGE SCALE GENOMIC DNA]</scope>
    <source>
        <strain evidence="1 2">WA</strain>
    </source>
</reference>
<dbReference type="RefSeq" id="XP_004831204.1">
    <property type="nucleotide sequence ID" value="XM_004831147.1"/>
</dbReference>
<name>L0B218_THEEQ</name>
<dbReference type="OrthoDB" id="361041at2759"/>
<evidence type="ECO:0000313" key="1">
    <source>
        <dbReference type="EMBL" id="AFZ81538.1"/>
    </source>
</evidence>
<dbReference type="KEGG" id="beq:BEWA_009520"/>
<evidence type="ECO:0000313" key="2">
    <source>
        <dbReference type="Proteomes" id="UP000031512"/>
    </source>
</evidence>
<gene>
    <name evidence="1" type="ORF">BEWA_009520</name>
</gene>
<sequence>MKVAPLDGEICRKKLKNHADIDSDLLVKRKRCLSLLPSPTETANQSPLVRLDTFYSDSTIKNASIEDFTQIGNLDKFGEDLDSCSEFAKTTTCLSKPGTSILQRIDRMILILNELGTLYPNWKHRRNGLLRFYCHKFNVSRVVASSTYYDKILSGLELADCSNVNLKILSLEYEGPDMRHINRHNIYSRNAKIERTLCQLDEFGSCYCSKKCAFGVYQNGVHVCSNSRGNTTDWDLGTMKDCFISSPKFLSNCEYEVMDFFSERGIMHSFSRPYASESIVEANPPFTRAATCANCGRLCRCKCQRKLFRCFNTNISDHRAESEIPSKTFLNSIEIYPPNNTFGVMQASVAVSHGLKAQSGTINIFSNPSNESKLYEKSKFHTFPALINQLFRISLSKTAPEELFNVLSSETLTHSLNIEEEALGRWRNVPSFKAWRYCWWRLSSRFVPPAGSYEDCDSTSTDVPVYKYIYSVLEIFDALGNVRYDPRLQVIGVGYLQKRNRTSCYWRYFYISELGLWKAFTKAVEYFLLISTLPVELSLDIKSMHWTVCKCHQGVMHRKSFSTGKYGMIRGYYLALKWLENVLNGFNITADTMSDFENESDVGNDTLTETKCVEQGTTLEKSTVADMLRLSARRKEITYLYSISNSGISLSADVAGADGADIGTPKSSLLRVSYERVFDGNMIAATSKSKRTNTSRVTDRSSVGYTQRSVISLTNFERGIFGKELSKHFEISDGNSLHEKGGDNSVPFKETSSIPPVIIPRVHNKWRKLEKIRSRSFLSVLANQYPELREFYNSAVRQLDEGVKQLQVHAETISMIEKTVSYIPKTYTAIYSTEDFKQHQSYTTNGCSPDVITETITLGDSKRMISPITSSLAEAQNIAEVLPINNVTYHKNSDTWSCALECAPCVVCISKACERTPNCMIFPNGRELIQELSKKLKPCSMKFTAHPFYKESPGICVIKGNTDSWCLLSYSVAKYGYEGAKALAIEFKRRYVQESLSTFLSGKHDVHDKMLLISLSNHLVSMLSTQAFIVSSSSVSVADKNKIEVVCKTETGLIPDVANSELKLENNPDDPKKQNLSRVEGQIFMDIRLGTVDNKLIAKDLCFSFGTDFVGIDGKVCTDTILKTTIPLSRICRILGITYLSRKLLSSYSLKGIEFCINHCCWVTHWTDFVHQNRVMYHKLETFLDVKSVSTLISKFDDWTEALVLHGKCYTNDSAGTKNIVDASKRFQQAFETLIPLQRVLFDALIASFSLALRALTDSYHERGLMKRLFEIYNHLKGSDEDIAKEVVSRCLAFSDTITFPFGSIHDEATPPLSSEE</sequence>
<dbReference type="Proteomes" id="UP000031512">
    <property type="component" value="Chromosome 3"/>
</dbReference>
<organism evidence="1 2">
    <name type="scientific">Theileria equi strain WA</name>
    <dbReference type="NCBI Taxonomy" id="1537102"/>
    <lineage>
        <taxon>Eukaryota</taxon>
        <taxon>Sar</taxon>
        <taxon>Alveolata</taxon>
        <taxon>Apicomplexa</taxon>
        <taxon>Aconoidasida</taxon>
        <taxon>Piroplasmida</taxon>
        <taxon>Theileriidae</taxon>
        <taxon>Theileria</taxon>
    </lineage>
</organism>